<dbReference type="Gene3D" id="3.20.20.120">
    <property type="entry name" value="Enolase-like C-terminal domain"/>
    <property type="match status" value="1"/>
</dbReference>
<dbReference type="GO" id="GO:0000287">
    <property type="term" value="F:magnesium ion binding"/>
    <property type="evidence" value="ECO:0007669"/>
    <property type="project" value="TreeGrafter"/>
</dbReference>
<dbReference type="InterPro" id="IPR029065">
    <property type="entry name" value="Enolase_C-like"/>
</dbReference>
<dbReference type="InterPro" id="IPR046945">
    <property type="entry name" value="RHMD-like"/>
</dbReference>
<gene>
    <name evidence="6" type="ORF">HQ865_19795</name>
</gene>
<dbReference type="RefSeq" id="WP_173416566.1">
    <property type="nucleotide sequence ID" value="NZ_CP054139.1"/>
</dbReference>
<dbReference type="GO" id="GO:0016052">
    <property type="term" value="P:carbohydrate catabolic process"/>
    <property type="evidence" value="ECO:0007669"/>
    <property type="project" value="TreeGrafter"/>
</dbReference>
<dbReference type="CDD" id="cd03316">
    <property type="entry name" value="MR_like"/>
    <property type="match status" value="1"/>
</dbReference>
<dbReference type="SFLD" id="SFLDG00179">
    <property type="entry name" value="mandelate_racemase"/>
    <property type="match status" value="1"/>
</dbReference>
<dbReference type="GO" id="GO:0016854">
    <property type="term" value="F:racemase and epimerase activity"/>
    <property type="evidence" value="ECO:0007669"/>
    <property type="project" value="UniProtKB-ARBA"/>
</dbReference>
<reference evidence="6 7" key="1">
    <citation type="submission" date="2020-05" db="EMBL/GenBank/DDBJ databases">
        <title>Mucilaginibacter mali sp. nov.</title>
        <authorList>
            <person name="Kim H.S."/>
            <person name="Lee K.C."/>
            <person name="Suh M.K."/>
            <person name="Kim J.-S."/>
            <person name="Han K.-I."/>
            <person name="Eom M.K."/>
            <person name="Shin Y.K."/>
            <person name="Lee J.-S."/>
        </authorList>
    </citation>
    <scope>NUCLEOTIDE SEQUENCE [LARGE SCALE GENOMIC DNA]</scope>
    <source>
        <strain evidence="6 7">G2-14</strain>
    </source>
</reference>
<dbReference type="SUPFAM" id="SSF51604">
    <property type="entry name" value="Enolase C-terminal domain-like"/>
    <property type="match status" value="1"/>
</dbReference>
<dbReference type="Pfam" id="PF02746">
    <property type="entry name" value="MR_MLE_N"/>
    <property type="match status" value="1"/>
</dbReference>
<dbReference type="Proteomes" id="UP000505355">
    <property type="component" value="Chromosome"/>
</dbReference>
<dbReference type="SMART" id="SM00922">
    <property type="entry name" value="MR_MLE"/>
    <property type="match status" value="1"/>
</dbReference>
<dbReference type="InterPro" id="IPR013341">
    <property type="entry name" value="Mandelate_racemase_N_dom"/>
</dbReference>
<evidence type="ECO:0000256" key="3">
    <source>
        <dbReference type="ARBA" id="ARBA00022842"/>
    </source>
</evidence>
<evidence type="ECO:0000313" key="7">
    <source>
        <dbReference type="Proteomes" id="UP000505355"/>
    </source>
</evidence>
<feature type="signal peptide" evidence="4">
    <location>
        <begin position="1"/>
        <end position="27"/>
    </location>
</feature>
<dbReference type="InterPro" id="IPR013342">
    <property type="entry name" value="Mandelate_racemase_C"/>
</dbReference>
<evidence type="ECO:0000256" key="2">
    <source>
        <dbReference type="ARBA" id="ARBA00022723"/>
    </source>
</evidence>
<evidence type="ECO:0000256" key="1">
    <source>
        <dbReference type="ARBA" id="ARBA00001946"/>
    </source>
</evidence>
<dbReference type="PROSITE" id="PS51318">
    <property type="entry name" value="TAT"/>
    <property type="match status" value="1"/>
</dbReference>
<comment type="cofactor">
    <cofactor evidence="1">
        <name>Mg(2+)</name>
        <dbReference type="ChEBI" id="CHEBI:18420"/>
    </cofactor>
</comment>
<dbReference type="GO" id="GO:0016836">
    <property type="term" value="F:hydro-lyase activity"/>
    <property type="evidence" value="ECO:0007669"/>
    <property type="project" value="TreeGrafter"/>
</dbReference>
<dbReference type="Gene3D" id="3.30.390.10">
    <property type="entry name" value="Enolase-like, N-terminal domain"/>
    <property type="match status" value="1"/>
</dbReference>
<dbReference type="AlphaFoldDB" id="A0A7D4QHF4"/>
<dbReference type="InterPro" id="IPR029017">
    <property type="entry name" value="Enolase-like_N"/>
</dbReference>
<dbReference type="SUPFAM" id="SSF54826">
    <property type="entry name" value="Enolase N-terminal domain-like"/>
    <property type="match status" value="1"/>
</dbReference>
<evidence type="ECO:0000256" key="4">
    <source>
        <dbReference type="SAM" id="SignalP"/>
    </source>
</evidence>
<keyword evidence="2" id="KW-0479">Metal-binding</keyword>
<accession>A0A7D4QHF4</accession>
<keyword evidence="3" id="KW-0460">Magnesium</keyword>
<organism evidence="6 7">
    <name type="scientific">Mucilaginibacter mali</name>
    <dbReference type="NCBI Taxonomy" id="2740462"/>
    <lineage>
        <taxon>Bacteria</taxon>
        <taxon>Pseudomonadati</taxon>
        <taxon>Bacteroidota</taxon>
        <taxon>Sphingobacteriia</taxon>
        <taxon>Sphingobacteriales</taxon>
        <taxon>Sphingobacteriaceae</taxon>
        <taxon>Mucilaginibacter</taxon>
    </lineage>
</organism>
<feature type="chain" id="PRO_5028807761" evidence="4">
    <location>
        <begin position="28"/>
        <end position="420"/>
    </location>
</feature>
<proteinExistence type="predicted"/>
<dbReference type="Pfam" id="PF13378">
    <property type="entry name" value="MR_MLE_C"/>
    <property type="match status" value="1"/>
</dbReference>
<dbReference type="InterPro" id="IPR036849">
    <property type="entry name" value="Enolase-like_C_sf"/>
</dbReference>
<dbReference type="PANTHER" id="PTHR13794:SF58">
    <property type="entry name" value="MITOCHONDRIAL ENOLASE SUPERFAMILY MEMBER 1"/>
    <property type="match status" value="1"/>
</dbReference>
<dbReference type="SFLD" id="SFLDS00001">
    <property type="entry name" value="Enolase"/>
    <property type="match status" value="1"/>
</dbReference>
<evidence type="ECO:0000313" key="6">
    <source>
        <dbReference type="EMBL" id="QKJ31912.1"/>
    </source>
</evidence>
<feature type="domain" description="Mandelate racemase/muconate lactonizing enzyme C-terminal" evidence="5">
    <location>
        <begin position="186"/>
        <end position="290"/>
    </location>
</feature>
<dbReference type="KEGG" id="mmab:HQ865_19795"/>
<keyword evidence="7" id="KW-1185">Reference proteome</keyword>
<name>A0A7D4QHF4_9SPHI</name>
<evidence type="ECO:0000259" key="5">
    <source>
        <dbReference type="SMART" id="SM00922"/>
    </source>
</evidence>
<sequence>MHTNRRKFLATAALGGMAAALPFSSQAADYPIIGEPDYTKLDEAMNRPVFKKELFKDPVIIETIELLRYKNTFLCRVRSKDGAVGMSVGNSLQMKYLYPVFVNRVQPYFIGKDARNLEALLNEVYVYDSNYKLQGIALWNPLATLEFAILDMMGRIANKSIGQLIGDIHHKQINVYQANSERDITPELTIEHLQKQLSESKAKAIKFKLGGRMSHPEYPANRSARLIPMVRKTFGDDMVISADANGSYDVKEAIAIGKIMEEYKYDFYEEPVPFDWYEETRQVAAALNIPVAGGEQEPSIHNFRWLIATNALKVVQQDQFYFGGMIRSMKVARMAQVTGKVCTPHTTGDGFGYVYLAHFISAIPNAGRFHEFKDLSKDLPFECKTSSLKSENGVVQIPQGPGLGVDIDPDYVKKHEVVKG</sequence>
<dbReference type="EMBL" id="CP054139">
    <property type="protein sequence ID" value="QKJ31912.1"/>
    <property type="molecule type" value="Genomic_DNA"/>
</dbReference>
<dbReference type="InterPro" id="IPR006311">
    <property type="entry name" value="TAT_signal"/>
</dbReference>
<keyword evidence="4" id="KW-0732">Signal</keyword>
<dbReference type="PANTHER" id="PTHR13794">
    <property type="entry name" value="ENOLASE SUPERFAMILY, MANDELATE RACEMASE"/>
    <property type="match status" value="1"/>
</dbReference>
<protein>
    <submittedName>
        <fullName evidence="6">Mandelate racemase/muconate lactonizing enzyme family protein</fullName>
    </submittedName>
</protein>